<sequence length="456" mass="50531">MGFLSEELPDGLVPFKGRLSPRFYEKRKQVVEFITEVIIPNTEKFHAQKKELISQYKEPLDAPAPPILNELREAAKKKGVYNFFLPEVCGLSVLEYSPIAELLGAFPIANMAMNCAAPDTGNMEVLERYGNTEQKEKWLIPLLNGEIRSAFAMTEPGVASSDATNIATKFEDDGKGNYIINGHKWYISGAWRPECKLFIVLGKTRFDGPLHTQQSMLLVPKDAPGVKMIRPLSVFGHLHDHAEIVFDNVVVPKSNLILGEGRGFEIAQGRLGPGRIHHCMRTIGVAEVALESILYRVQNRKAFGSVLAKKDAIRASVAEARLQITMCRQLCYLAAVMADDHGFKEARKYIAMIKLAAPRAALKIVDEAIQIHGAHGISQDSKLAMIYADLRTLRVADGPDIVHLNTIAKMEMNMPTTTAGKTVSGINENIQKYGKYDHVKETAFPAEYGGKSKSRL</sequence>
<name>A0A7S2SKG0_9STRA</name>
<dbReference type="GO" id="GO:0003995">
    <property type="term" value="F:acyl-CoA dehydrogenase activity"/>
    <property type="evidence" value="ECO:0007669"/>
    <property type="project" value="TreeGrafter"/>
</dbReference>
<evidence type="ECO:0000256" key="1">
    <source>
        <dbReference type="ARBA" id="ARBA00001974"/>
    </source>
</evidence>
<feature type="domain" description="Acyl-CoA dehydrogenase/oxidase N-terminal" evidence="10">
    <location>
        <begin position="29"/>
        <end position="146"/>
    </location>
</feature>
<keyword evidence="6 7" id="KW-0560">Oxidoreductase</keyword>
<dbReference type="PANTHER" id="PTHR48083">
    <property type="entry name" value="MEDIUM-CHAIN SPECIFIC ACYL-COA DEHYDROGENASE, MITOCHONDRIAL-RELATED"/>
    <property type="match status" value="1"/>
</dbReference>
<evidence type="ECO:0000256" key="6">
    <source>
        <dbReference type="ARBA" id="ARBA00023002"/>
    </source>
</evidence>
<dbReference type="Pfam" id="PF02770">
    <property type="entry name" value="Acyl-CoA_dh_M"/>
    <property type="match status" value="1"/>
</dbReference>
<dbReference type="InterPro" id="IPR013786">
    <property type="entry name" value="AcylCoA_DH/ox_N"/>
</dbReference>
<dbReference type="Gene3D" id="1.10.540.10">
    <property type="entry name" value="Acyl-CoA dehydrogenase/oxidase, N-terminal domain"/>
    <property type="match status" value="1"/>
</dbReference>
<comment type="subunit">
    <text evidence="3">Homodimer.</text>
</comment>
<dbReference type="SUPFAM" id="SSF56645">
    <property type="entry name" value="Acyl-CoA dehydrogenase NM domain-like"/>
    <property type="match status" value="1"/>
</dbReference>
<evidence type="ECO:0000313" key="11">
    <source>
        <dbReference type="EMBL" id="CAD9702702.1"/>
    </source>
</evidence>
<reference evidence="11" key="1">
    <citation type="submission" date="2021-01" db="EMBL/GenBank/DDBJ databases">
        <authorList>
            <person name="Corre E."/>
            <person name="Pelletier E."/>
            <person name="Niang G."/>
            <person name="Scheremetjew M."/>
            <person name="Finn R."/>
            <person name="Kale V."/>
            <person name="Holt S."/>
            <person name="Cochrane G."/>
            <person name="Meng A."/>
            <person name="Brown T."/>
            <person name="Cohen L."/>
        </authorList>
    </citation>
    <scope>NUCLEOTIDE SEQUENCE</scope>
    <source>
        <strain evidence="11">NY070348D</strain>
    </source>
</reference>
<evidence type="ECO:0000256" key="5">
    <source>
        <dbReference type="ARBA" id="ARBA00022827"/>
    </source>
</evidence>
<dbReference type="AlphaFoldDB" id="A0A7S2SKG0"/>
<dbReference type="GO" id="GO:0050660">
    <property type="term" value="F:flavin adenine dinucleotide binding"/>
    <property type="evidence" value="ECO:0007669"/>
    <property type="project" value="InterPro"/>
</dbReference>
<dbReference type="FunFam" id="2.40.110.10:FF:000002">
    <property type="entry name" value="Acyl-CoA dehydrogenase fadE12"/>
    <property type="match status" value="1"/>
</dbReference>
<dbReference type="EMBL" id="HBHK01023860">
    <property type="protein sequence ID" value="CAD9702702.1"/>
    <property type="molecule type" value="Transcribed_RNA"/>
</dbReference>
<dbReference type="GO" id="GO:0005737">
    <property type="term" value="C:cytoplasm"/>
    <property type="evidence" value="ECO:0007669"/>
    <property type="project" value="TreeGrafter"/>
</dbReference>
<dbReference type="Gene3D" id="2.40.110.10">
    <property type="entry name" value="Butyryl-CoA Dehydrogenase, subunit A, domain 2"/>
    <property type="match status" value="1"/>
</dbReference>
<dbReference type="InterPro" id="IPR036250">
    <property type="entry name" value="AcylCo_DH-like_C"/>
</dbReference>
<dbReference type="InterPro" id="IPR006091">
    <property type="entry name" value="Acyl-CoA_Oxase/DH_mid-dom"/>
</dbReference>
<comment type="cofactor">
    <cofactor evidence="1 7">
        <name>FAD</name>
        <dbReference type="ChEBI" id="CHEBI:57692"/>
    </cofactor>
</comment>
<dbReference type="InterPro" id="IPR046373">
    <property type="entry name" value="Acyl-CoA_Oxase/DH_mid-dom_sf"/>
</dbReference>
<dbReference type="InterPro" id="IPR037069">
    <property type="entry name" value="AcylCoA_DH/ox_N_sf"/>
</dbReference>
<evidence type="ECO:0000256" key="3">
    <source>
        <dbReference type="ARBA" id="ARBA00011738"/>
    </source>
</evidence>
<dbReference type="GO" id="GO:0033539">
    <property type="term" value="P:fatty acid beta-oxidation using acyl-CoA dehydrogenase"/>
    <property type="evidence" value="ECO:0007669"/>
    <property type="project" value="TreeGrafter"/>
</dbReference>
<accession>A0A7S2SKG0</accession>
<comment type="similarity">
    <text evidence="2 7">Belongs to the acyl-CoA dehydrogenase family.</text>
</comment>
<dbReference type="Pfam" id="PF00441">
    <property type="entry name" value="Acyl-CoA_dh_1"/>
    <property type="match status" value="1"/>
</dbReference>
<gene>
    <name evidence="11" type="ORF">QSP1433_LOCUS15006</name>
</gene>
<dbReference type="InterPro" id="IPR009075">
    <property type="entry name" value="AcylCo_DH/oxidase_C"/>
</dbReference>
<dbReference type="InterPro" id="IPR050741">
    <property type="entry name" value="Acyl-CoA_dehydrogenase"/>
</dbReference>
<dbReference type="SUPFAM" id="SSF47203">
    <property type="entry name" value="Acyl-CoA dehydrogenase C-terminal domain-like"/>
    <property type="match status" value="1"/>
</dbReference>
<dbReference type="Pfam" id="PF02771">
    <property type="entry name" value="Acyl-CoA_dh_N"/>
    <property type="match status" value="1"/>
</dbReference>
<organism evidence="11">
    <name type="scientific">Mucochytrium quahogii</name>
    <dbReference type="NCBI Taxonomy" id="96639"/>
    <lineage>
        <taxon>Eukaryota</taxon>
        <taxon>Sar</taxon>
        <taxon>Stramenopiles</taxon>
        <taxon>Bigyra</taxon>
        <taxon>Labyrinthulomycetes</taxon>
        <taxon>Thraustochytrida</taxon>
        <taxon>Thraustochytriidae</taxon>
        <taxon>Mucochytrium</taxon>
    </lineage>
</organism>
<dbReference type="Gene3D" id="1.20.140.10">
    <property type="entry name" value="Butyryl-CoA Dehydrogenase, subunit A, domain 3"/>
    <property type="match status" value="1"/>
</dbReference>
<evidence type="ECO:0000256" key="7">
    <source>
        <dbReference type="RuleBase" id="RU362125"/>
    </source>
</evidence>
<proteinExistence type="inferred from homology"/>
<evidence type="ECO:0000256" key="4">
    <source>
        <dbReference type="ARBA" id="ARBA00022630"/>
    </source>
</evidence>
<evidence type="ECO:0000259" key="9">
    <source>
        <dbReference type="Pfam" id="PF02770"/>
    </source>
</evidence>
<dbReference type="PANTHER" id="PTHR48083:SF13">
    <property type="entry name" value="ACYL-COA DEHYDROGENASE FAMILY MEMBER 11"/>
    <property type="match status" value="1"/>
</dbReference>
<dbReference type="InterPro" id="IPR009100">
    <property type="entry name" value="AcylCoA_DH/oxidase_NM_dom_sf"/>
</dbReference>
<keyword evidence="4 7" id="KW-0285">Flavoprotein</keyword>
<evidence type="ECO:0008006" key="12">
    <source>
        <dbReference type="Google" id="ProtNLM"/>
    </source>
</evidence>
<evidence type="ECO:0000259" key="8">
    <source>
        <dbReference type="Pfam" id="PF00441"/>
    </source>
</evidence>
<feature type="domain" description="Acyl-CoA dehydrogenase/oxidase C-terminal" evidence="8">
    <location>
        <begin position="261"/>
        <end position="409"/>
    </location>
</feature>
<feature type="domain" description="Acyl-CoA oxidase/dehydrogenase middle" evidence="9">
    <location>
        <begin position="150"/>
        <end position="249"/>
    </location>
</feature>
<evidence type="ECO:0000259" key="10">
    <source>
        <dbReference type="Pfam" id="PF02771"/>
    </source>
</evidence>
<evidence type="ECO:0000256" key="2">
    <source>
        <dbReference type="ARBA" id="ARBA00009347"/>
    </source>
</evidence>
<keyword evidence="5 7" id="KW-0274">FAD</keyword>
<protein>
    <recommendedName>
        <fullName evidence="12">Acyl-CoA dehydrogenase</fullName>
    </recommendedName>
</protein>